<evidence type="ECO:0000313" key="3">
    <source>
        <dbReference type="Proteomes" id="UP000481087"/>
    </source>
</evidence>
<feature type="domain" description="Endospore appendages core" evidence="1">
    <location>
        <begin position="5"/>
        <end position="110"/>
    </location>
</feature>
<dbReference type="RefSeq" id="WP_161406311.1">
    <property type="nucleotide sequence ID" value="NZ_WTUZ01000010.1"/>
</dbReference>
<evidence type="ECO:0000259" key="1">
    <source>
        <dbReference type="Pfam" id="PF13157"/>
    </source>
</evidence>
<accession>A0A6L8UV82</accession>
<comment type="caution">
    <text evidence="2">The sequence shown here is derived from an EMBL/GenBank/DDBJ whole genome shotgun (WGS) entry which is preliminary data.</text>
</comment>
<evidence type="ECO:0000313" key="2">
    <source>
        <dbReference type="EMBL" id="MZQ82138.1"/>
    </source>
</evidence>
<keyword evidence="3" id="KW-1185">Reference proteome</keyword>
<protein>
    <recommendedName>
        <fullName evidence="1">Endospore appendages core domain-containing protein</fullName>
    </recommendedName>
</protein>
<organism evidence="2 3">
    <name type="scientific">Paenibacillus silvestris</name>
    <dbReference type="NCBI Taxonomy" id="2606219"/>
    <lineage>
        <taxon>Bacteria</taxon>
        <taxon>Bacillati</taxon>
        <taxon>Bacillota</taxon>
        <taxon>Bacilli</taxon>
        <taxon>Bacillales</taxon>
        <taxon>Paenibacillaceae</taxon>
        <taxon>Paenibacillus</taxon>
    </lineage>
</organism>
<dbReference type="InterPro" id="IPR025055">
    <property type="entry name" value="Ena_core"/>
</dbReference>
<dbReference type="Proteomes" id="UP000481087">
    <property type="component" value="Unassembled WGS sequence"/>
</dbReference>
<dbReference type="Pfam" id="PF13157">
    <property type="entry name" value="Enas"/>
    <property type="match status" value="1"/>
</dbReference>
<name>A0A6L8UV82_9BACL</name>
<dbReference type="AlphaFoldDB" id="A0A6L8UV82"/>
<proteinExistence type="predicted"/>
<gene>
    <name evidence="2" type="ORF">GQF01_08295</name>
</gene>
<reference evidence="2 3" key="1">
    <citation type="submission" date="2019-12" db="EMBL/GenBank/DDBJ databases">
        <title>Paenibacillus sp. nov. sp. isolated from soil.</title>
        <authorList>
            <person name="Kim J."/>
            <person name="Jeong S.E."/>
            <person name="Jung H.S."/>
            <person name="Jeon C.O."/>
        </authorList>
    </citation>
    <scope>NUCLEOTIDE SEQUENCE [LARGE SCALE GENOMIC DNA]</scope>
    <source>
        <strain evidence="2 3">5J-6</strain>
    </source>
</reference>
<dbReference type="EMBL" id="WTUZ01000010">
    <property type="protein sequence ID" value="MZQ82138.1"/>
    <property type="molecule type" value="Genomic_DNA"/>
</dbReference>
<sequence length="110" mass="11284">MPCLCNNRGSFNDDICGTFMITAGNSLTVYAIDTSAPAIPPLPISGSVSVKASGGGHVDVTIRNSVGASIDTFTVPTGSTFTRTYGDIGFVALLNNTSSASGEYGLSLHY</sequence>